<dbReference type="AlphaFoldDB" id="A0A835GR01"/>
<accession>A0A835GR01</accession>
<dbReference type="InterPro" id="IPR006170">
    <property type="entry name" value="PBP/GOBP"/>
</dbReference>
<feature type="transmembrane region" description="Helical" evidence="5">
    <location>
        <begin position="12"/>
        <end position="35"/>
    </location>
</feature>
<evidence type="ECO:0000256" key="3">
    <source>
        <dbReference type="ARBA" id="ARBA00022525"/>
    </source>
</evidence>
<protein>
    <submittedName>
        <fullName evidence="6">Uncharacterized protein</fullName>
    </submittedName>
</protein>
<dbReference type="EMBL" id="JACKWZ010000006">
    <property type="protein sequence ID" value="KAF9423890.1"/>
    <property type="molecule type" value="Genomic_DNA"/>
</dbReference>
<feature type="region of interest" description="Disordered" evidence="4">
    <location>
        <begin position="61"/>
        <end position="263"/>
    </location>
</feature>
<dbReference type="Proteomes" id="UP000648187">
    <property type="component" value="Unassembled WGS sequence"/>
</dbReference>
<proteinExistence type="inferred from homology"/>
<dbReference type="InterPro" id="IPR036728">
    <property type="entry name" value="PBP_GOBP_sf"/>
</dbReference>
<dbReference type="InterPro" id="IPR052295">
    <property type="entry name" value="Odorant-binding_protein"/>
</dbReference>
<dbReference type="GO" id="GO:0005549">
    <property type="term" value="F:odorant binding"/>
    <property type="evidence" value="ECO:0007669"/>
    <property type="project" value="InterPro"/>
</dbReference>
<feature type="compositionally biased region" description="Polar residues" evidence="4">
    <location>
        <begin position="201"/>
        <end position="214"/>
    </location>
</feature>
<evidence type="ECO:0000256" key="5">
    <source>
        <dbReference type="SAM" id="Phobius"/>
    </source>
</evidence>
<organism evidence="6 7">
    <name type="scientific">Spodoptera exigua</name>
    <name type="common">Beet armyworm</name>
    <name type="synonym">Noctua fulgens</name>
    <dbReference type="NCBI Taxonomy" id="7107"/>
    <lineage>
        <taxon>Eukaryota</taxon>
        <taxon>Metazoa</taxon>
        <taxon>Ecdysozoa</taxon>
        <taxon>Arthropoda</taxon>
        <taxon>Hexapoda</taxon>
        <taxon>Insecta</taxon>
        <taxon>Pterygota</taxon>
        <taxon>Neoptera</taxon>
        <taxon>Endopterygota</taxon>
        <taxon>Lepidoptera</taxon>
        <taxon>Glossata</taxon>
        <taxon>Ditrysia</taxon>
        <taxon>Noctuoidea</taxon>
        <taxon>Noctuidae</taxon>
        <taxon>Amphipyrinae</taxon>
        <taxon>Spodoptera</taxon>
    </lineage>
</organism>
<dbReference type="PANTHER" id="PTHR21066:SF9">
    <property type="entry name" value="ODORANT-BINDING PROTEIN 59A"/>
    <property type="match status" value="1"/>
</dbReference>
<comment type="caution">
    <text evidence="6">The sequence shown here is derived from an EMBL/GenBank/DDBJ whole genome shotgun (WGS) entry which is preliminary data.</text>
</comment>
<comment type="subcellular location">
    <subcellularLocation>
        <location evidence="1">Secreted</location>
    </subcellularLocation>
</comment>
<keyword evidence="5" id="KW-0472">Membrane</keyword>
<dbReference type="Gene3D" id="1.10.238.20">
    <property type="entry name" value="Pheromone/general odorant binding protein domain"/>
    <property type="match status" value="1"/>
</dbReference>
<feature type="compositionally biased region" description="Basic and acidic residues" evidence="4">
    <location>
        <begin position="240"/>
        <end position="263"/>
    </location>
</feature>
<evidence type="ECO:0000256" key="4">
    <source>
        <dbReference type="SAM" id="MobiDB-lite"/>
    </source>
</evidence>
<feature type="compositionally biased region" description="Basic and acidic residues" evidence="4">
    <location>
        <begin position="172"/>
        <end position="190"/>
    </location>
</feature>
<dbReference type="PANTHER" id="PTHR21066">
    <property type="entry name" value="ODORANT-BINDING PROTEIN 59A-RELATED"/>
    <property type="match status" value="1"/>
</dbReference>
<gene>
    <name evidence="6" type="ORF">HW555_000948</name>
</gene>
<keyword evidence="7" id="KW-1185">Reference proteome</keyword>
<evidence type="ECO:0000256" key="1">
    <source>
        <dbReference type="ARBA" id="ARBA00004613"/>
    </source>
</evidence>
<evidence type="ECO:0000313" key="7">
    <source>
        <dbReference type="Proteomes" id="UP000648187"/>
    </source>
</evidence>
<keyword evidence="3" id="KW-0964">Secreted</keyword>
<keyword evidence="5" id="KW-1133">Transmembrane helix</keyword>
<feature type="compositionally biased region" description="Polar residues" evidence="4">
    <location>
        <begin position="61"/>
        <end position="71"/>
    </location>
</feature>
<comment type="similarity">
    <text evidence="2">Belongs to the PBP/GOBP family.</text>
</comment>
<feature type="compositionally biased region" description="Basic and acidic residues" evidence="4">
    <location>
        <begin position="72"/>
        <end position="148"/>
    </location>
</feature>
<feature type="compositionally biased region" description="Polar residues" evidence="4">
    <location>
        <begin position="224"/>
        <end position="238"/>
    </location>
</feature>
<reference evidence="6" key="1">
    <citation type="submission" date="2020-08" db="EMBL/GenBank/DDBJ databases">
        <title>Spodoptera exigua strain:BAW_Kor-Di-RS1 Genome sequencing and assembly.</title>
        <authorList>
            <person name="Kim J."/>
            <person name="Nam H.Y."/>
            <person name="Kwon M."/>
            <person name="Choi J.H."/>
            <person name="Cho S.R."/>
            <person name="Kim G.-H."/>
        </authorList>
    </citation>
    <scope>NUCLEOTIDE SEQUENCE</scope>
    <source>
        <strain evidence="6">BAW_Kor-Di-RS1</strain>
        <tissue evidence="6">Whole-body</tissue>
    </source>
</reference>
<keyword evidence="5" id="KW-0812">Transmembrane</keyword>
<dbReference type="GO" id="GO:0005576">
    <property type="term" value="C:extracellular region"/>
    <property type="evidence" value="ECO:0007669"/>
    <property type="project" value="UniProtKB-SubCell"/>
</dbReference>
<feature type="compositionally biased region" description="Low complexity" evidence="4">
    <location>
        <begin position="149"/>
        <end position="171"/>
    </location>
</feature>
<dbReference type="SUPFAM" id="SSF47565">
    <property type="entry name" value="Insect pheromone/odorant-binding proteins"/>
    <property type="match status" value="1"/>
</dbReference>
<sequence length="354" mass="40822">MTTGDTVRVCAAVIMCPIKYHVLVLCLILAGSYALNCRSNGGPKEAELKNIYKKCLKMQEGKNSSKGNSAQDWKEPRVQIQRNDWERGRVGSKENKNSRDDSRMGSKDKKGDGGMRDSRNDMMGRRDDMMTRGDDRNDDRKHRTDDRMGGSNDRSGNRGRMGNKNNRNDMNGGRDERFGRDDYFNGREDFPQSDEYGSDIGQYNNNYYSTTQASRRYKRERRPSNSGQRSQYNPNSHKISGYEDNFRSDERNTTENNSSKETDNKSCALHCFLENLEMTGEDGMPDRYLVTHAITKDVKNEDLRDFLQESIEECFQILDNENTEDKCEFSKNLLICLSEKGRANCDDWKDDLTF</sequence>
<dbReference type="Pfam" id="PF01395">
    <property type="entry name" value="PBP_GOBP"/>
    <property type="match status" value="1"/>
</dbReference>
<evidence type="ECO:0000256" key="2">
    <source>
        <dbReference type="ARBA" id="ARBA00008098"/>
    </source>
</evidence>
<name>A0A835GR01_SPOEX</name>
<evidence type="ECO:0000313" key="6">
    <source>
        <dbReference type="EMBL" id="KAF9423890.1"/>
    </source>
</evidence>